<evidence type="ECO:0000313" key="1">
    <source>
        <dbReference type="EMBL" id="WCO67871.1"/>
    </source>
</evidence>
<proteinExistence type="predicted"/>
<dbReference type="AlphaFoldDB" id="A0AAE9YHH3"/>
<organism evidence="1 2">
    <name type="scientific">Iamia majanohamensis</name>
    <dbReference type="NCBI Taxonomy" id="467976"/>
    <lineage>
        <taxon>Bacteria</taxon>
        <taxon>Bacillati</taxon>
        <taxon>Actinomycetota</taxon>
        <taxon>Acidimicrobiia</taxon>
        <taxon>Acidimicrobiales</taxon>
        <taxon>Iamiaceae</taxon>
        <taxon>Iamia</taxon>
    </lineage>
</organism>
<gene>
    <name evidence="1" type="ORF">PO878_03925</name>
</gene>
<dbReference type="RefSeq" id="WP_272737389.1">
    <property type="nucleotide sequence ID" value="NZ_CP116942.1"/>
</dbReference>
<keyword evidence="2" id="KW-1185">Reference proteome</keyword>
<dbReference type="KEGG" id="ima:PO878_03925"/>
<evidence type="ECO:0000313" key="2">
    <source>
        <dbReference type="Proteomes" id="UP001216390"/>
    </source>
</evidence>
<name>A0AAE9YHH3_9ACTN</name>
<sequence length="42" mass="4672">MRTLLPALRRIYGLGPEELADMPYGELTGLVEDLGAVLTDRR</sequence>
<dbReference type="Proteomes" id="UP001216390">
    <property type="component" value="Chromosome"/>
</dbReference>
<reference evidence="1" key="1">
    <citation type="submission" date="2023-01" db="EMBL/GenBank/DDBJ databases">
        <title>The diversity of Class Acidimicrobiia in South China Sea sediment environments and the proposal of Iamia marina sp. nov., a novel species of the genus Iamia.</title>
        <authorList>
            <person name="He Y."/>
            <person name="Tian X."/>
        </authorList>
    </citation>
    <scope>NUCLEOTIDE SEQUENCE</scope>
    <source>
        <strain evidence="1">DSM 19957</strain>
    </source>
</reference>
<dbReference type="EMBL" id="CP116942">
    <property type="protein sequence ID" value="WCO67871.1"/>
    <property type="molecule type" value="Genomic_DNA"/>
</dbReference>
<protein>
    <submittedName>
        <fullName evidence="1">Uncharacterized protein</fullName>
    </submittedName>
</protein>
<accession>A0AAE9YHH3</accession>